<dbReference type="HOGENOM" id="CLU_438764_0_0_1"/>
<name>B0CPW3_LACBS</name>
<evidence type="ECO:0000313" key="3">
    <source>
        <dbReference type="EMBL" id="EDR16134.1"/>
    </source>
</evidence>
<feature type="region of interest" description="Disordered" evidence="2">
    <location>
        <begin position="511"/>
        <end position="623"/>
    </location>
</feature>
<evidence type="ECO:0000256" key="2">
    <source>
        <dbReference type="SAM" id="MobiDB-lite"/>
    </source>
</evidence>
<dbReference type="AlphaFoldDB" id="B0CPW3"/>
<dbReference type="RefSeq" id="XP_001874342.1">
    <property type="nucleotide sequence ID" value="XM_001874307.1"/>
</dbReference>
<feature type="compositionally biased region" description="Basic and acidic residues" evidence="2">
    <location>
        <begin position="22"/>
        <end position="38"/>
    </location>
</feature>
<evidence type="ECO:0000313" key="4">
    <source>
        <dbReference type="Proteomes" id="UP000001194"/>
    </source>
</evidence>
<proteinExistence type="predicted"/>
<feature type="region of interest" description="Disordered" evidence="2">
    <location>
        <begin position="56"/>
        <end position="86"/>
    </location>
</feature>
<dbReference type="InParanoid" id="B0CPW3"/>
<dbReference type="Proteomes" id="UP000001194">
    <property type="component" value="Unassembled WGS sequence"/>
</dbReference>
<dbReference type="EMBL" id="DS547091">
    <property type="protein sequence ID" value="EDR16134.1"/>
    <property type="molecule type" value="Genomic_DNA"/>
</dbReference>
<keyword evidence="4" id="KW-1185">Reference proteome</keyword>
<gene>
    <name evidence="3" type="ORF">LACBIDRAFT_321349</name>
</gene>
<protein>
    <submittedName>
        <fullName evidence="3">Uncharacterized protein</fullName>
    </submittedName>
</protein>
<feature type="compositionally biased region" description="Basic residues" evidence="2">
    <location>
        <begin position="576"/>
        <end position="585"/>
    </location>
</feature>
<accession>B0CPW3</accession>
<feature type="region of interest" description="Disordered" evidence="2">
    <location>
        <begin position="19"/>
        <end position="38"/>
    </location>
</feature>
<reference evidence="3 4" key="1">
    <citation type="journal article" date="2008" name="Nature">
        <title>The genome of Laccaria bicolor provides insights into mycorrhizal symbiosis.</title>
        <authorList>
            <person name="Martin F."/>
            <person name="Aerts A."/>
            <person name="Ahren D."/>
            <person name="Brun A."/>
            <person name="Danchin E.G.J."/>
            <person name="Duchaussoy F."/>
            <person name="Gibon J."/>
            <person name="Kohler A."/>
            <person name="Lindquist E."/>
            <person name="Pereda V."/>
            <person name="Salamov A."/>
            <person name="Shapiro H.J."/>
            <person name="Wuyts J."/>
            <person name="Blaudez D."/>
            <person name="Buee M."/>
            <person name="Brokstein P."/>
            <person name="Canbaeck B."/>
            <person name="Cohen D."/>
            <person name="Courty P.E."/>
            <person name="Coutinho P.M."/>
            <person name="Delaruelle C."/>
            <person name="Detter J.C."/>
            <person name="Deveau A."/>
            <person name="DiFazio S."/>
            <person name="Duplessis S."/>
            <person name="Fraissinet-Tachet L."/>
            <person name="Lucic E."/>
            <person name="Frey-Klett P."/>
            <person name="Fourrey C."/>
            <person name="Feussner I."/>
            <person name="Gay G."/>
            <person name="Grimwood J."/>
            <person name="Hoegger P.J."/>
            <person name="Jain P."/>
            <person name="Kilaru S."/>
            <person name="Labbe J."/>
            <person name="Lin Y.C."/>
            <person name="Legue V."/>
            <person name="Le Tacon F."/>
            <person name="Marmeisse R."/>
            <person name="Melayah D."/>
            <person name="Montanini B."/>
            <person name="Muratet M."/>
            <person name="Nehls U."/>
            <person name="Niculita-Hirzel H."/>
            <person name="Oudot-Le Secq M.P."/>
            <person name="Peter M."/>
            <person name="Quesneville H."/>
            <person name="Rajashekar B."/>
            <person name="Reich M."/>
            <person name="Rouhier N."/>
            <person name="Schmutz J."/>
            <person name="Yin T."/>
            <person name="Chalot M."/>
            <person name="Henrissat B."/>
            <person name="Kuees U."/>
            <person name="Lucas S."/>
            <person name="Van de Peer Y."/>
            <person name="Podila G.K."/>
            <person name="Polle A."/>
            <person name="Pukkila P.J."/>
            <person name="Richardson P.M."/>
            <person name="Rouze P."/>
            <person name="Sanders I.R."/>
            <person name="Stajich J.E."/>
            <person name="Tunlid A."/>
            <person name="Tuskan G."/>
            <person name="Grigoriev I.V."/>
        </authorList>
    </citation>
    <scope>NUCLEOTIDE SEQUENCE [LARGE SCALE GENOMIC DNA]</scope>
    <source>
        <strain evidence="4">S238N-H82 / ATCC MYA-4686</strain>
    </source>
</reference>
<feature type="coiled-coil region" evidence="1">
    <location>
        <begin position="346"/>
        <end position="391"/>
    </location>
</feature>
<organism evidence="4">
    <name type="scientific">Laccaria bicolor (strain S238N-H82 / ATCC MYA-4686)</name>
    <name type="common">Bicoloured deceiver</name>
    <name type="synonym">Laccaria laccata var. bicolor</name>
    <dbReference type="NCBI Taxonomy" id="486041"/>
    <lineage>
        <taxon>Eukaryota</taxon>
        <taxon>Fungi</taxon>
        <taxon>Dikarya</taxon>
        <taxon>Basidiomycota</taxon>
        <taxon>Agaricomycotina</taxon>
        <taxon>Agaricomycetes</taxon>
        <taxon>Agaricomycetidae</taxon>
        <taxon>Agaricales</taxon>
        <taxon>Agaricineae</taxon>
        <taxon>Hydnangiaceae</taxon>
        <taxon>Laccaria</taxon>
    </lineage>
</organism>
<feature type="compositionally biased region" description="Low complexity" evidence="2">
    <location>
        <begin position="511"/>
        <end position="520"/>
    </location>
</feature>
<feature type="compositionally biased region" description="Polar residues" evidence="2">
    <location>
        <begin position="545"/>
        <end position="559"/>
    </location>
</feature>
<dbReference type="KEGG" id="lbc:LACBIDRAFT_321349"/>
<dbReference type="GeneID" id="6069150"/>
<keyword evidence="1" id="KW-0175">Coiled coil</keyword>
<feature type="compositionally biased region" description="Polar residues" evidence="2">
    <location>
        <begin position="605"/>
        <end position="615"/>
    </location>
</feature>
<evidence type="ECO:0000256" key="1">
    <source>
        <dbReference type="SAM" id="Coils"/>
    </source>
</evidence>
<feature type="compositionally biased region" description="Acidic residues" evidence="2">
    <location>
        <begin position="69"/>
        <end position="80"/>
    </location>
</feature>
<sequence>MTETELHLLETWGKGKGQVKAKSAEVVESNEGREAPVTKEKGKAIAWVEIDEEVPAVKKKKEAKRAQVEEDDDEYNDEEDAPKGKKKAPELYNLILAKEGQLKKNLVLRFPTDPTDPIFEPPKTTDRYVKEARRLERDEKEAGASRKKGGKGGKWGPFYWGPHDQLDFEGPVSFKYTYDPERNPINENGIRRYLIADVFAMPCTKCTTMKKPYFFAGGEPTPLGRQRTIIDHLFYKDGLLYKKSTPKPAVPKATVPKNATPKLVAPKTVAPTPAPKQAVPIPVAPKHVAPKQAAPKPEAPVAVKVAVPSKPQVKGIVPNSPCPMLSEMSFHPTNQFNCPAHMGDHIITLEKQCRRLVVQVEETREKLNSVIKEWKEDVAELLLKLKKMEQSVTSTKDWTMQKVIFTMESLFLFGNGIHAVLLELVTKMTDLLEEMGTLVLVESDDSVGKVKELLEHAKPNSTFTGTAHGTDMAPTIAPSTPAPALNAPSRLQSPIAAKQQSVVATATAGVAPAAPSSPTAPNTKGVELAPVEVGPGSPLTAIGSHPTSPQSGDEQNTSTGRKRKADEEVDTDITRKKPASNRKKGPLSAPQRRQPVHGKAPDSVNPVTAGQSSKPDTIIEEDL</sequence>